<evidence type="ECO:0000259" key="1">
    <source>
        <dbReference type="SMART" id="SM00989"/>
    </source>
</evidence>
<dbReference type="InterPro" id="IPR024096">
    <property type="entry name" value="NO_sig/Golgi_transp_ligand-bd"/>
</dbReference>
<accession>A0A9D8KDX1</accession>
<evidence type="ECO:0000313" key="2">
    <source>
        <dbReference type="EMBL" id="MBN1572889.1"/>
    </source>
</evidence>
<dbReference type="InterPro" id="IPR004096">
    <property type="entry name" value="V4R"/>
</dbReference>
<dbReference type="Pfam" id="PF02830">
    <property type="entry name" value="V4R"/>
    <property type="match status" value="1"/>
</dbReference>
<gene>
    <name evidence="2" type="ORF">JW984_06785</name>
</gene>
<dbReference type="Gene3D" id="3.30.1380.20">
    <property type="entry name" value="Trafficking protein particle complex subunit 3"/>
    <property type="match status" value="1"/>
</dbReference>
<reference evidence="2" key="1">
    <citation type="journal article" date="2021" name="Environ. Microbiol.">
        <title>Genomic characterization of three novel Desulfobacterota classes expand the metabolic and phylogenetic diversity of the phylum.</title>
        <authorList>
            <person name="Murphy C.L."/>
            <person name="Biggerstaff J."/>
            <person name="Eichhorn A."/>
            <person name="Ewing E."/>
            <person name="Shahan R."/>
            <person name="Soriano D."/>
            <person name="Stewart S."/>
            <person name="VanMol K."/>
            <person name="Walker R."/>
            <person name="Walters P."/>
            <person name="Elshahed M.S."/>
            <person name="Youssef N.H."/>
        </authorList>
    </citation>
    <scope>NUCLEOTIDE SEQUENCE</scope>
    <source>
        <strain evidence="2">Zod_Metabat.24</strain>
    </source>
</reference>
<dbReference type="AlphaFoldDB" id="A0A9D8KDX1"/>
<evidence type="ECO:0000313" key="3">
    <source>
        <dbReference type="Proteomes" id="UP000809273"/>
    </source>
</evidence>
<sequence length="205" mass="22995">MLKDYIPNSLMYVTLLTLKDILGGNGYNALLQSSKLNKYREKFPPNNDKLGVLGSEFTQLIKGVIFIFGEKGARPLLYNAGRRGFQVILKENPAMFNLVGLGLKAMPKRKRLEKVFSTGSKQANKLFGENQRFYVSEEGFVSEFFDCFWCKGIKSEGPICFGELGFNAETAKWATGDEHEVKEVLCRGKGDDICKVVVSLDPKED</sequence>
<name>A0A9D8KDX1_9DELT</name>
<dbReference type="SUPFAM" id="SSF111126">
    <property type="entry name" value="Ligand-binding domain in the NO signalling and Golgi transport"/>
    <property type="match status" value="1"/>
</dbReference>
<proteinExistence type="predicted"/>
<reference evidence="2" key="2">
    <citation type="submission" date="2021-01" db="EMBL/GenBank/DDBJ databases">
        <authorList>
            <person name="Hahn C.R."/>
            <person name="Youssef N.H."/>
            <person name="Elshahed M."/>
        </authorList>
    </citation>
    <scope>NUCLEOTIDE SEQUENCE</scope>
    <source>
        <strain evidence="2">Zod_Metabat.24</strain>
    </source>
</reference>
<dbReference type="Proteomes" id="UP000809273">
    <property type="component" value="Unassembled WGS sequence"/>
</dbReference>
<organism evidence="2 3">
    <name type="scientific">Candidatus Zymogenus saltonus</name>
    <dbReference type="NCBI Taxonomy" id="2844893"/>
    <lineage>
        <taxon>Bacteria</taxon>
        <taxon>Deltaproteobacteria</taxon>
        <taxon>Candidatus Zymogenia</taxon>
        <taxon>Candidatus Zymogeniales</taxon>
        <taxon>Candidatus Zymogenaceae</taxon>
        <taxon>Candidatus Zymogenus</taxon>
    </lineage>
</organism>
<dbReference type="SMART" id="SM00989">
    <property type="entry name" value="V4R"/>
    <property type="match status" value="1"/>
</dbReference>
<comment type="caution">
    <text evidence="2">The sequence shown here is derived from an EMBL/GenBank/DDBJ whole genome shotgun (WGS) entry which is preliminary data.</text>
</comment>
<dbReference type="EMBL" id="JAFGIX010000032">
    <property type="protein sequence ID" value="MBN1572889.1"/>
    <property type="molecule type" value="Genomic_DNA"/>
</dbReference>
<protein>
    <submittedName>
        <fullName evidence="2">4-vinyl reductase</fullName>
    </submittedName>
</protein>
<feature type="domain" description="4-vinyl reductase 4VR" evidence="1">
    <location>
        <begin position="139"/>
        <end position="200"/>
    </location>
</feature>